<accession>A0A146K105</accession>
<proteinExistence type="predicted"/>
<evidence type="ECO:0000256" key="1">
    <source>
        <dbReference type="SAM" id="Coils"/>
    </source>
</evidence>
<feature type="non-terminal residue" evidence="2">
    <location>
        <position position="1"/>
    </location>
</feature>
<protein>
    <submittedName>
        <fullName evidence="2">Uncharacterized protein</fullName>
    </submittedName>
</protein>
<keyword evidence="1" id="KW-0175">Coiled coil</keyword>
<sequence length="362" mass="42167">AIPSLQFYNQIQNGAETFYQYKALQANLIQNTAKKELQFVLGLFTELNPGLKLKLEEVVRNQFVAEQIELVNEQLNEKETEIDNLTQLLAEKQAEKALKLQKSREIDQEIEEQLILKQSLQEEEHLRDQRIAILEDENQQIKIQKQQENRVSTRVSTAKLGYYKNKLEAEQLQKSLEEQQQLIGDSQKIIKRYQNPQIFIAENLKILNSQLETIQLLNSGLSSQYEEELQLESLESELQQFAEPSLYINTMFAKILQKTQQFSTQFDKVSTFQLNSDLKDLKNVKLAKNKPKEVKEVEKVKIEQGKVVIKEKIHRNVSLKDEAQRFNYVFEEPFVPDGEETEAEFQDTVQKMAITAVKMKAK</sequence>
<evidence type="ECO:0000313" key="2">
    <source>
        <dbReference type="EMBL" id="JAP89259.1"/>
    </source>
</evidence>
<organism evidence="2">
    <name type="scientific">Trepomonas sp. PC1</name>
    <dbReference type="NCBI Taxonomy" id="1076344"/>
    <lineage>
        <taxon>Eukaryota</taxon>
        <taxon>Metamonada</taxon>
        <taxon>Diplomonadida</taxon>
        <taxon>Hexamitidae</taxon>
        <taxon>Hexamitinae</taxon>
        <taxon>Trepomonas</taxon>
    </lineage>
</organism>
<dbReference type="AlphaFoldDB" id="A0A146K105"/>
<dbReference type="EMBL" id="GDID01007347">
    <property type="protein sequence ID" value="JAP89259.1"/>
    <property type="molecule type" value="Transcribed_RNA"/>
</dbReference>
<feature type="coiled-coil region" evidence="1">
    <location>
        <begin position="61"/>
        <end position="189"/>
    </location>
</feature>
<gene>
    <name evidence="2" type="ORF">TPC1_31246</name>
</gene>
<reference evidence="2" key="1">
    <citation type="submission" date="2015-07" db="EMBL/GenBank/DDBJ databases">
        <title>Adaptation to a free-living lifestyle via gene acquisitions in the diplomonad Trepomonas sp. PC1.</title>
        <authorList>
            <person name="Xu F."/>
            <person name="Jerlstrom-Hultqvist J."/>
            <person name="Kolisko M."/>
            <person name="Simpson A.G.B."/>
            <person name="Roger A.J."/>
            <person name="Svard S.G."/>
            <person name="Andersson J.O."/>
        </authorList>
    </citation>
    <scope>NUCLEOTIDE SEQUENCE</scope>
    <source>
        <strain evidence="2">PC1</strain>
    </source>
</reference>
<name>A0A146K105_9EUKA</name>